<evidence type="ECO:0000313" key="2">
    <source>
        <dbReference type="Proteomes" id="UP000031561"/>
    </source>
</evidence>
<sequence length="73" mass="8647">MDSQQLARYIEENDGLSKPWLLLQLRLRKLQERKSELSPEDYICELEELHQALMGLGEWWVGQESEVFNPECP</sequence>
<comment type="caution">
    <text evidence="1">The sequence shown here is derived from an EMBL/GenBank/DDBJ whole genome shotgun (WGS) entry which is preliminary data.</text>
</comment>
<gene>
    <name evidence="1" type="ORF">QQ91_0011175</name>
</gene>
<dbReference type="EMBL" id="JTHE03000061">
    <property type="protein sequence ID" value="MCM1983377.1"/>
    <property type="molecule type" value="Genomic_DNA"/>
</dbReference>
<protein>
    <submittedName>
        <fullName evidence="1">Uncharacterized protein</fullName>
    </submittedName>
</protein>
<dbReference type="RefSeq" id="WP_166275088.1">
    <property type="nucleotide sequence ID" value="NZ_JTHE03000061.1"/>
</dbReference>
<evidence type="ECO:0000313" key="1">
    <source>
        <dbReference type="EMBL" id="MCM1983377.1"/>
    </source>
</evidence>
<keyword evidence="2" id="KW-1185">Reference proteome</keyword>
<dbReference type="Proteomes" id="UP000031561">
    <property type="component" value="Unassembled WGS sequence"/>
</dbReference>
<dbReference type="AlphaFoldDB" id="A0ABD4T4C7"/>
<name>A0ABD4T4C7_9CYAN</name>
<reference evidence="1 2" key="1">
    <citation type="journal article" date="2015" name="Genome Announc.">
        <title>Draft Genome Sequence of Filamentous Marine Cyanobacterium Lyngbya confervoides Strain BDU141951.</title>
        <authorList>
            <person name="Chandrababunaidu M.M."/>
            <person name="Sen D."/>
            <person name="Tripathy S."/>
        </authorList>
    </citation>
    <scope>NUCLEOTIDE SEQUENCE [LARGE SCALE GENOMIC DNA]</scope>
    <source>
        <strain evidence="1 2">BDU141951</strain>
    </source>
</reference>
<accession>A0ABD4T4C7</accession>
<proteinExistence type="predicted"/>
<organism evidence="1 2">
    <name type="scientific">Lyngbya confervoides BDU141951</name>
    <dbReference type="NCBI Taxonomy" id="1574623"/>
    <lineage>
        <taxon>Bacteria</taxon>
        <taxon>Bacillati</taxon>
        <taxon>Cyanobacteriota</taxon>
        <taxon>Cyanophyceae</taxon>
        <taxon>Oscillatoriophycideae</taxon>
        <taxon>Oscillatoriales</taxon>
        <taxon>Microcoleaceae</taxon>
        <taxon>Lyngbya</taxon>
    </lineage>
</organism>